<dbReference type="Proteomes" id="UP001151699">
    <property type="component" value="Chromosome X"/>
</dbReference>
<name>A0A9Q0MXV1_9DIPT</name>
<keyword evidence="1" id="KW-0732">Signal</keyword>
<gene>
    <name evidence="2" type="ORF">Bhyg_11389</name>
</gene>
<evidence type="ECO:0000313" key="2">
    <source>
        <dbReference type="EMBL" id="KAJ6638652.1"/>
    </source>
</evidence>
<keyword evidence="3" id="KW-1185">Reference proteome</keyword>
<evidence type="ECO:0000313" key="3">
    <source>
        <dbReference type="Proteomes" id="UP001151699"/>
    </source>
</evidence>
<sequence length="114" mass="13227">MFQRNKIQLLVCVISFLVVCTLCNPMYYKKNDNDKYEPDLIAYSSTVIPLKSYEVGYHIGGKMSDEEYKKAYLKHLRKKVKHSEENPDTLITLKKKVLGKKPIDKEGRAKIESV</sequence>
<accession>A0A9Q0MXV1</accession>
<evidence type="ECO:0000256" key="1">
    <source>
        <dbReference type="SAM" id="SignalP"/>
    </source>
</evidence>
<protein>
    <submittedName>
        <fullName evidence="2">Uncharacterized protein</fullName>
    </submittedName>
</protein>
<reference evidence="2" key="1">
    <citation type="submission" date="2022-07" db="EMBL/GenBank/DDBJ databases">
        <authorList>
            <person name="Trinca V."/>
            <person name="Uliana J.V.C."/>
            <person name="Torres T.T."/>
            <person name="Ward R.J."/>
            <person name="Monesi N."/>
        </authorList>
    </citation>
    <scope>NUCLEOTIDE SEQUENCE</scope>
    <source>
        <strain evidence="2">HSMRA1968</strain>
        <tissue evidence="2">Whole embryos</tissue>
    </source>
</reference>
<dbReference type="OrthoDB" id="8195466at2759"/>
<feature type="chain" id="PRO_5040351238" evidence="1">
    <location>
        <begin position="24"/>
        <end position="114"/>
    </location>
</feature>
<organism evidence="2 3">
    <name type="scientific">Pseudolycoriella hygida</name>
    <dbReference type="NCBI Taxonomy" id="35572"/>
    <lineage>
        <taxon>Eukaryota</taxon>
        <taxon>Metazoa</taxon>
        <taxon>Ecdysozoa</taxon>
        <taxon>Arthropoda</taxon>
        <taxon>Hexapoda</taxon>
        <taxon>Insecta</taxon>
        <taxon>Pterygota</taxon>
        <taxon>Neoptera</taxon>
        <taxon>Endopterygota</taxon>
        <taxon>Diptera</taxon>
        <taxon>Nematocera</taxon>
        <taxon>Sciaroidea</taxon>
        <taxon>Sciaridae</taxon>
        <taxon>Pseudolycoriella</taxon>
    </lineage>
</organism>
<comment type="caution">
    <text evidence="2">The sequence shown here is derived from an EMBL/GenBank/DDBJ whole genome shotgun (WGS) entry which is preliminary data.</text>
</comment>
<dbReference type="EMBL" id="WJQU01000003">
    <property type="protein sequence ID" value="KAJ6638652.1"/>
    <property type="molecule type" value="Genomic_DNA"/>
</dbReference>
<feature type="signal peptide" evidence="1">
    <location>
        <begin position="1"/>
        <end position="23"/>
    </location>
</feature>
<proteinExistence type="predicted"/>
<dbReference type="AlphaFoldDB" id="A0A9Q0MXV1"/>